<sequence>MKIKKCALRGGRTGERRGGGGGHCIGNDGNNGENPNIALMIAQQLQALLPTIVKQISNSVINQGNGNGGGGDNNSNGGNNNGGNEHGNHRSGDNNSNGNGCIYKEFLACKPKVFYGKGGVLVYTRWVEKMESVINISNCATNQRVKY</sequence>
<dbReference type="EMBL" id="BQNB010013543">
    <property type="protein sequence ID" value="GJT17284.1"/>
    <property type="molecule type" value="Genomic_DNA"/>
</dbReference>
<accession>A0ABQ5BSN8</accession>
<feature type="region of interest" description="Disordered" evidence="1">
    <location>
        <begin position="1"/>
        <end position="27"/>
    </location>
</feature>
<dbReference type="Proteomes" id="UP001151760">
    <property type="component" value="Unassembled WGS sequence"/>
</dbReference>
<evidence type="ECO:0000313" key="3">
    <source>
        <dbReference type="Proteomes" id="UP001151760"/>
    </source>
</evidence>
<organism evidence="2 3">
    <name type="scientific">Tanacetum coccineum</name>
    <dbReference type="NCBI Taxonomy" id="301880"/>
    <lineage>
        <taxon>Eukaryota</taxon>
        <taxon>Viridiplantae</taxon>
        <taxon>Streptophyta</taxon>
        <taxon>Embryophyta</taxon>
        <taxon>Tracheophyta</taxon>
        <taxon>Spermatophyta</taxon>
        <taxon>Magnoliopsida</taxon>
        <taxon>eudicotyledons</taxon>
        <taxon>Gunneridae</taxon>
        <taxon>Pentapetalae</taxon>
        <taxon>asterids</taxon>
        <taxon>campanulids</taxon>
        <taxon>Asterales</taxon>
        <taxon>Asteraceae</taxon>
        <taxon>Asteroideae</taxon>
        <taxon>Anthemideae</taxon>
        <taxon>Anthemidinae</taxon>
        <taxon>Tanacetum</taxon>
    </lineage>
</organism>
<feature type="region of interest" description="Disordered" evidence="1">
    <location>
        <begin position="63"/>
        <end position="92"/>
    </location>
</feature>
<proteinExistence type="predicted"/>
<protein>
    <recommendedName>
        <fullName evidence="4">Reverse transcriptase domain-containing protein</fullName>
    </recommendedName>
</protein>
<comment type="caution">
    <text evidence="2">The sequence shown here is derived from an EMBL/GenBank/DDBJ whole genome shotgun (WGS) entry which is preliminary data.</text>
</comment>
<name>A0ABQ5BSN8_9ASTR</name>
<reference evidence="2" key="2">
    <citation type="submission" date="2022-01" db="EMBL/GenBank/DDBJ databases">
        <authorList>
            <person name="Yamashiro T."/>
            <person name="Shiraishi A."/>
            <person name="Satake H."/>
            <person name="Nakayama K."/>
        </authorList>
    </citation>
    <scope>NUCLEOTIDE SEQUENCE</scope>
</reference>
<evidence type="ECO:0000313" key="2">
    <source>
        <dbReference type="EMBL" id="GJT17284.1"/>
    </source>
</evidence>
<reference evidence="2" key="1">
    <citation type="journal article" date="2022" name="Int. J. Mol. Sci.">
        <title>Draft Genome of Tanacetum Coccineum: Genomic Comparison of Closely Related Tanacetum-Family Plants.</title>
        <authorList>
            <person name="Yamashiro T."/>
            <person name="Shiraishi A."/>
            <person name="Nakayama K."/>
            <person name="Satake H."/>
        </authorList>
    </citation>
    <scope>NUCLEOTIDE SEQUENCE</scope>
</reference>
<keyword evidence="3" id="KW-1185">Reference proteome</keyword>
<evidence type="ECO:0008006" key="4">
    <source>
        <dbReference type="Google" id="ProtNLM"/>
    </source>
</evidence>
<gene>
    <name evidence="2" type="ORF">Tco_0875990</name>
</gene>
<evidence type="ECO:0000256" key="1">
    <source>
        <dbReference type="SAM" id="MobiDB-lite"/>
    </source>
</evidence>